<evidence type="ECO:0000256" key="9">
    <source>
        <dbReference type="ARBA" id="ARBA00044975"/>
    </source>
</evidence>
<dbReference type="InterPro" id="IPR041298">
    <property type="entry name" value="UBZ3"/>
</dbReference>
<evidence type="ECO:0000256" key="1">
    <source>
        <dbReference type="ARBA" id="ARBA00004123"/>
    </source>
</evidence>
<dbReference type="GO" id="GO:0003887">
    <property type="term" value="F:DNA-directed DNA polymerase activity"/>
    <property type="evidence" value="ECO:0007669"/>
    <property type="project" value="TreeGrafter"/>
</dbReference>
<evidence type="ECO:0000256" key="5">
    <source>
        <dbReference type="ARBA" id="ARBA00022771"/>
    </source>
</evidence>
<evidence type="ECO:0000256" key="8">
    <source>
        <dbReference type="ARBA" id="ARBA00023242"/>
    </source>
</evidence>
<name>G4T721_SERID</name>
<dbReference type="PIRSF" id="PIRSF036603">
    <property type="entry name" value="DPol_eta"/>
    <property type="match status" value="1"/>
</dbReference>
<dbReference type="Gene3D" id="3.30.70.270">
    <property type="match status" value="1"/>
</dbReference>
<dbReference type="FunFam" id="1.10.150.20:FF:000014">
    <property type="entry name" value="Polymerase (DNA directed), eta"/>
    <property type="match status" value="1"/>
</dbReference>
<dbReference type="FunFam" id="3.40.1170.60:FF:000008">
    <property type="entry name" value="DNA polymerase eta subunit"/>
    <property type="match status" value="1"/>
</dbReference>
<dbReference type="Gene3D" id="3.40.1170.60">
    <property type="match status" value="1"/>
</dbReference>
<evidence type="ECO:0000259" key="12">
    <source>
        <dbReference type="PROSITE" id="PS51907"/>
    </source>
</evidence>
<proteinExistence type="predicted"/>
<dbReference type="OMA" id="PNGQTIM"/>
<evidence type="ECO:0000256" key="2">
    <source>
        <dbReference type="ARBA" id="ARBA00022679"/>
    </source>
</evidence>
<dbReference type="PANTHER" id="PTHR45873:SF1">
    <property type="entry name" value="DNA POLYMERASE ETA"/>
    <property type="match status" value="1"/>
</dbReference>
<dbReference type="eggNOG" id="KOG2095">
    <property type="taxonomic scope" value="Eukaryota"/>
</dbReference>
<sequence length="615" mass="68639">MATFSLPAKDVDEWNLNPTVTYRHVLSQSTGVHNPLRTIGLCDLDCFYAQCEQRRLGIDPALPIVVLQWDMLIAVNYPAREFGIKRMTKLPDAKKMCPNLVVVHVATYKDGESEPKYHPDPNNKTHKVSLDLYRRESNKILNVFKTTLPTAEIEKASIDESFVDFTRPIQQILLERYPELASPPPDSPLNLDTPLPPPPARLEWHKSSVWVPVNPEAEKGTESSEGPQQEQDSTPATWHDVALSIAAELLDNTRREIRETLGYTTSAGIARNKFLAKLVASYKKPNSQSVLRNAAIPNYLRPLPFQKIRFLGGKLGTILAEEYEAKTVGELLYIDLAEMQRKFGPESLWVYQVFRGIDIGEVKEKPPVNKSMLASKNLPKPIRQDGDVLQWVRVLCSELAVRLLEARETGTVWPKTIALHTKQAGDSASKSKQTPFPFVRDLTGDVIVAAVMKLWKELHTSDAERAANPNVPKMKIINIAVSFNGVETLEQGQRNIAGFFGGPASKGASSSKLIAQEKKSHEDDSNASPLTYKCPTCSKVLSVLSVEGDDEDTRAARLEAVKAEHEDFHFAQRLSRQETIKLGAGSGKRRISPARRGPPSKKRKEPGIESFFKKK</sequence>
<evidence type="ECO:0000259" key="11">
    <source>
        <dbReference type="PROSITE" id="PS50173"/>
    </source>
</evidence>
<evidence type="ECO:0000313" key="14">
    <source>
        <dbReference type="Proteomes" id="UP000007148"/>
    </source>
</evidence>
<gene>
    <name evidence="13" type="ORF">PIIN_00944</name>
</gene>
<dbReference type="OrthoDB" id="5723at2759"/>
<feature type="domain" description="UBZ3-type" evidence="12">
    <location>
        <begin position="527"/>
        <end position="577"/>
    </location>
</feature>
<dbReference type="EMBL" id="CAFZ01000009">
    <property type="protein sequence ID" value="CCA67110.1"/>
    <property type="molecule type" value="Genomic_DNA"/>
</dbReference>
<keyword evidence="6" id="KW-0862">Zinc</keyword>
<dbReference type="GO" id="GO:0070987">
    <property type="term" value="P:error-free translesion synthesis"/>
    <property type="evidence" value="ECO:0007669"/>
    <property type="project" value="UniProtKB-ARBA"/>
</dbReference>
<dbReference type="Pfam" id="PF11799">
    <property type="entry name" value="IMS_C"/>
    <property type="match status" value="1"/>
</dbReference>
<dbReference type="FunCoup" id="G4T721">
    <property type="interactions" value="213"/>
</dbReference>
<evidence type="ECO:0000313" key="13">
    <source>
        <dbReference type="EMBL" id="CCA67110.1"/>
    </source>
</evidence>
<dbReference type="InParanoid" id="G4T721"/>
<dbReference type="GO" id="GO:0005657">
    <property type="term" value="C:replication fork"/>
    <property type="evidence" value="ECO:0007669"/>
    <property type="project" value="UniProtKB-ARBA"/>
</dbReference>
<comment type="caution">
    <text evidence="13">The sequence shown here is derived from an EMBL/GenBank/DDBJ whole genome shotgun (WGS) entry which is preliminary data.</text>
</comment>
<keyword evidence="3" id="KW-0479">Metal-binding</keyword>
<dbReference type="Pfam" id="PF21704">
    <property type="entry name" value="POLH-Rev1_HhH"/>
    <property type="match status" value="1"/>
</dbReference>
<dbReference type="GO" id="GO:0008270">
    <property type="term" value="F:zinc ion binding"/>
    <property type="evidence" value="ECO:0007669"/>
    <property type="project" value="UniProtKB-KW"/>
</dbReference>
<dbReference type="InterPro" id="IPR001126">
    <property type="entry name" value="UmuC"/>
</dbReference>
<dbReference type="PROSITE" id="PS51907">
    <property type="entry name" value="ZF_UBZ3"/>
    <property type="match status" value="1"/>
</dbReference>
<reference evidence="13 14" key="1">
    <citation type="journal article" date="2011" name="PLoS Pathog.">
        <title>Endophytic Life Strategies Decoded by Genome and Transcriptome Analyses of the Mutualistic Root Symbiont Piriformospora indica.</title>
        <authorList>
            <person name="Zuccaro A."/>
            <person name="Lahrmann U."/>
            <person name="Guldener U."/>
            <person name="Langen G."/>
            <person name="Pfiffi S."/>
            <person name="Biedenkopf D."/>
            <person name="Wong P."/>
            <person name="Samans B."/>
            <person name="Grimm C."/>
            <person name="Basiewicz M."/>
            <person name="Murat C."/>
            <person name="Martin F."/>
            <person name="Kogel K.H."/>
        </authorList>
    </citation>
    <scope>NUCLEOTIDE SEQUENCE [LARGE SCALE GENOMIC DNA]</scope>
    <source>
        <strain evidence="13 14">DSM 11827</strain>
    </source>
</reference>
<dbReference type="AlphaFoldDB" id="G4T721"/>
<dbReference type="GO" id="GO:0003684">
    <property type="term" value="F:damaged DNA binding"/>
    <property type="evidence" value="ECO:0007669"/>
    <property type="project" value="InterPro"/>
</dbReference>
<feature type="region of interest" description="Disordered" evidence="10">
    <location>
        <begin position="579"/>
        <end position="615"/>
    </location>
</feature>
<feature type="region of interest" description="Disordered" evidence="10">
    <location>
        <begin position="216"/>
        <end position="236"/>
    </location>
</feature>
<dbReference type="GO" id="GO:0035861">
    <property type="term" value="C:site of double-strand break"/>
    <property type="evidence" value="ECO:0007669"/>
    <property type="project" value="TreeGrafter"/>
</dbReference>
<dbReference type="GO" id="GO:0005634">
    <property type="term" value="C:nucleus"/>
    <property type="evidence" value="ECO:0007669"/>
    <property type="project" value="UniProtKB-SubCell"/>
</dbReference>
<dbReference type="SUPFAM" id="SSF56672">
    <property type="entry name" value="DNA/RNA polymerases"/>
    <property type="match status" value="1"/>
</dbReference>
<dbReference type="PANTHER" id="PTHR45873">
    <property type="entry name" value="DNA POLYMERASE ETA"/>
    <property type="match status" value="1"/>
</dbReference>
<keyword evidence="14" id="KW-1185">Reference proteome</keyword>
<evidence type="ECO:0000256" key="6">
    <source>
        <dbReference type="ARBA" id="ARBA00022833"/>
    </source>
</evidence>
<dbReference type="PROSITE" id="PS50173">
    <property type="entry name" value="UMUC"/>
    <property type="match status" value="1"/>
</dbReference>
<dbReference type="GO" id="GO:0009314">
    <property type="term" value="P:response to radiation"/>
    <property type="evidence" value="ECO:0007669"/>
    <property type="project" value="TreeGrafter"/>
</dbReference>
<evidence type="ECO:0000256" key="4">
    <source>
        <dbReference type="ARBA" id="ARBA00022763"/>
    </source>
</evidence>
<dbReference type="InterPro" id="IPR036775">
    <property type="entry name" value="DNA_pol_Y-fam_lit_finger_sf"/>
</dbReference>
<evidence type="ECO:0000256" key="3">
    <source>
        <dbReference type="ARBA" id="ARBA00022723"/>
    </source>
</evidence>
<feature type="compositionally biased region" description="Polar residues" evidence="10">
    <location>
        <begin position="223"/>
        <end position="236"/>
    </location>
</feature>
<dbReference type="GO" id="GO:0042276">
    <property type="term" value="P:error-prone translesion synthesis"/>
    <property type="evidence" value="ECO:0007669"/>
    <property type="project" value="TreeGrafter"/>
</dbReference>
<feature type="compositionally biased region" description="Basic residues" evidence="10">
    <location>
        <begin position="587"/>
        <end position="604"/>
    </location>
</feature>
<dbReference type="Gene3D" id="3.30.1490.100">
    <property type="entry name" value="DNA polymerase, Y-family, little finger domain"/>
    <property type="match status" value="1"/>
</dbReference>
<feature type="domain" description="UmuC" evidence="11">
    <location>
        <begin position="39"/>
        <end position="312"/>
    </location>
</feature>
<keyword evidence="4" id="KW-0227">DNA damage</keyword>
<evidence type="ECO:0000256" key="7">
    <source>
        <dbReference type="ARBA" id="ARBA00023204"/>
    </source>
</evidence>
<dbReference type="STRING" id="1109443.G4T721"/>
<dbReference type="HOGENOM" id="CLU_012348_7_1_1"/>
<organism evidence="13 14">
    <name type="scientific">Serendipita indica (strain DSM 11827)</name>
    <name type="common">Root endophyte fungus</name>
    <name type="synonym">Piriformospora indica</name>
    <dbReference type="NCBI Taxonomy" id="1109443"/>
    <lineage>
        <taxon>Eukaryota</taxon>
        <taxon>Fungi</taxon>
        <taxon>Dikarya</taxon>
        <taxon>Basidiomycota</taxon>
        <taxon>Agaricomycotina</taxon>
        <taxon>Agaricomycetes</taxon>
        <taxon>Sebacinales</taxon>
        <taxon>Serendipitaceae</taxon>
        <taxon>Serendipita</taxon>
    </lineage>
</organism>
<keyword evidence="7" id="KW-0234">DNA repair</keyword>
<dbReference type="InterPro" id="IPR043502">
    <property type="entry name" value="DNA/RNA_pol_sf"/>
</dbReference>
<evidence type="ECO:0000256" key="10">
    <source>
        <dbReference type="SAM" id="MobiDB-lite"/>
    </source>
</evidence>
<feature type="compositionally biased region" description="Basic and acidic residues" evidence="10">
    <location>
        <begin position="515"/>
        <end position="524"/>
    </location>
</feature>
<keyword evidence="5" id="KW-0863">Zinc-finger</keyword>
<dbReference type="InterPro" id="IPR017961">
    <property type="entry name" value="DNA_pol_Y-fam_little_finger"/>
</dbReference>
<keyword evidence="2" id="KW-0808">Transferase</keyword>
<protein>
    <recommendedName>
        <fullName evidence="9">DNA polymerase eta</fullName>
    </recommendedName>
</protein>
<dbReference type="GO" id="GO:0006281">
    <property type="term" value="P:DNA repair"/>
    <property type="evidence" value="ECO:0007669"/>
    <property type="project" value="UniProtKB-KW"/>
</dbReference>
<keyword evidence="8" id="KW-0539">Nucleus</keyword>
<feature type="region of interest" description="Disordered" evidence="10">
    <location>
        <begin position="504"/>
        <end position="528"/>
    </location>
</feature>
<dbReference type="Proteomes" id="UP000007148">
    <property type="component" value="Unassembled WGS sequence"/>
</dbReference>
<dbReference type="InterPro" id="IPR052230">
    <property type="entry name" value="DNA_polymerase_eta"/>
</dbReference>
<comment type="subcellular location">
    <subcellularLocation>
        <location evidence="1">Nucleus</location>
    </subcellularLocation>
</comment>
<dbReference type="GO" id="GO:0007064">
    <property type="term" value="P:mitotic sister chromatid cohesion"/>
    <property type="evidence" value="ECO:0007669"/>
    <property type="project" value="UniProtKB-ARBA"/>
</dbReference>
<dbReference type="Gene3D" id="1.10.150.20">
    <property type="entry name" value="5' to 3' exonuclease, C-terminal subdomain"/>
    <property type="match status" value="1"/>
</dbReference>
<accession>G4T721</accession>
<dbReference type="SUPFAM" id="SSF100879">
    <property type="entry name" value="Lesion bypass DNA polymerase (Y-family), little finger domain"/>
    <property type="match status" value="1"/>
</dbReference>
<dbReference type="InterPro" id="IPR043128">
    <property type="entry name" value="Rev_trsase/Diguanyl_cyclase"/>
</dbReference>
<dbReference type="Pfam" id="PF00817">
    <property type="entry name" value="IMS"/>
    <property type="match status" value="1"/>
</dbReference>